<reference evidence="2 3" key="1">
    <citation type="submission" date="2020-08" db="EMBL/GenBank/DDBJ databases">
        <title>Cohnella phylogeny.</title>
        <authorList>
            <person name="Dunlap C."/>
        </authorList>
    </citation>
    <scope>NUCLEOTIDE SEQUENCE [LARGE SCALE GENOMIC DNA]</scope>
    <source>
        <strain evidence="2 3">CBP 2801</strain>
    </source>
</reference>
<proteinExistence type="predicted"/>
<organism evidence="2 3">
    <name type="scientific">Cohnella zeiphila</name>
    <dbReference type="NCBI Taxonomy" id="2761120"/>
    <lineage>
        <taxon>Bacteria</taxon>
        <taxon>Bacillati</taxon>
        <taxon>Bacillota</taxon>
        <taxon>Bacilli</taxon>
        <taxon>Bacillales</taxon>
        <taxon>Paenibacillaceae</taxon>
        <taxon>Cohnella</taxon>
    </lineage>
</organism>
<gene>
    <name evidence="2" type="ORF">H7C18_30050</name>
</gene>
<comment type="caution">
    <text evidence="2">The sequence shown here is derived from an EMBL/GenBank/DDBJ whole genome shotgun (WGS) entry which is preliminary data.</text>
</comment>
<dbReference type="EMBL" id="JACJVO010000043">
    <property type="protein sequence ID" value="MBB6735163.1"/>
    <property type="molecule type" value="Genomic_DNA"/>
</dbReference>
<dbReference type="InterPro" id="IPR051317">
    <property type="entry name" value="Gfo/Idh/MocA_oxidoreduct"/>
</dbReference>
<dbReference type="AlphaFoldDB" id="A0A7X0SS66"/>
<dbReference type="GO" id="GO:0000166">
    <property type="term" value="F:nucleotide binding"/>
    <property type="evidence" value="ECO:0007669"/>
    <property type="project" value="InterPro"/>
</dbReference>
<sequence length="307" mass="33163">MTERMRIGIVGTDTSHSIAFAELLNDRSHRYRVPGGEVVLAYPGGSPDFELSRSRVAGFAEEMSRRFGVWMADRPEQVAAECDAVLLLSADGRVHLEQFEAVAVGGKPVFIDKPLACSLKEATAIAELARAKSVPVMSSSALRYAEALTKQLQGREDDRPVGVDCYAPMFMEPTQRGYFWYGIHSAEMLYAILGTGCRCVRASGSGDAETIVGVWSDGTVGTIRGSRSGGFPFAAAIARERSSSFANIASEEKPFYASLLEQVMEMFRTGVPAVGMSETLEIIRFVEAANQSRENGGGPVELEPANS</sequence>
<evidence type="ECO:0000259" key="1">
    <source>
        <dbReference type="Pfam" id="PF01408"/>
    </source>
</evidence>
<evidence type="ECO:0000313" key="3">
    <source>
        <dbReference type="Proteomes" id="UP000564644"/>
    </source>
</evidence>
<dbReference type="PANTHER" id="PTHR43708">
    <property type="entry name" value="CONSERVED EXPRESSED OXIDOREDUCTASE (EUROFUNG)"/>
    <property type="match status" value="1"/>
</dbReference>
<dbReference type="PANTHER" id="PTHR43708:SF8">
    <property type="entry name" value="OXIDOREDUCTASE"/>
    <property type="match status" value="1"/>
</dbReference>
<dbReference type="InterPro" id="IPR036291">
    <property type="entry name" value="NAD(P)-bd_dom_sf"/>
</dbReference>
<dbReference type="RefSeq" id="WP_185132820.1">
    <property type="nucleotide sequence ID" value="NZ_JACJVO010000043.1"/>
</dbReference>
<feature type="domain" description="Gfo/Idh/MocA-like oxidoreductase N-terminal" evidence="1">
    <location>
        <begin position="60"/>
        <end position="137"/>
    </location>
</feature>
<protein>
    <submittedName>
        <fullName evidence="2">Gfo/Idh/MocA family oxidoreductase</fullName>
    </submittedName>
</protein>
<dbReference type="Gene3D" id="3.40.50.720">
    <property type="entry name" value="NAD(P)-binding Rossmann-like Domain"/>
    <property type="match status" value="1"/>
</dbReference>
<accession>A0A7X0SS66</accession>
<evidence type="ECO:0000313" key="2">
    <source>
        <dbReference type="EMBL" id="MBB6735163.1"/>
    </source>
</evidence>
<dbReference type="InterPro" id="IPR000683">
    <property type="entry name" value="Gfo/Idh/MocA-like_OxRdtase_N"/>
</dbReference>
<name>A0A7X0SS66_9BACL</name>
<dbReference type="SUPFAM" id="SSF51735">
    <property type="entry name" value="NAD(P)-binding Rossmann-fold domains"/>
    <property type="match status" value="1"/>
</dbReference>
<dbReference type="Pfam" id="PF01408">
    <property type="entry name" value="GFO_IDH_MocA"/>
    <property type="match status" value="1"/>
</dbReference>
<dbReference type="Proteomes" id="UP000564644">
    <property type="component" value="Unassembled WGS sequence"/>
</dbReference>
<keyword evidence="3" id="KW-1185">Reference proteome</keyword>